<dbReference type="Proteomes" id="UP000184226">
    <property type="component" value="Unassembled WGS sequence"/>
</dbReference>
<dbReference type="InterPro" id="IPR012334">
    <property type="entry name" value="Pectin_lyas_fold"/>
</dbReference>
<comment type="subcellular location">
    <subcellularLocation>
        <location evidence="1">Secreted</location>
    </subcellularLocation>
</comment>
<evidence type="ECO:0000313" key="7">
    <source>
        <dbReference type="Proteomes" id="UP000184226"/>
    </source>
</evidence>
<feature type="compositionally biased region" description="Low complexity" evidence="4">
    <location>
        <begin position="1817"/>
        <end position="1831"/>
    </location>
</feature>
<evidence type="ECO:0000313" key="6">
    <source>
        <dbReference type="EMBL" id="SHH80616.1"/>
    </source>
</evidence>
<dbReference type="InterPro" id="IPR011050">
    <property type="entry name" value="Pectin_lyase_fold/virulence"/>
</dbReference>
<feature type="region of interest" description="Disordered" evidence="4">
    <location>
        <begin position="4941"/>
        <end position="4961"/>
    </location>
</feature>
<accession>A0A1M5VZE3</accession>
<dbReference type="PANTHER" id="PTHR12338">
    <property type="entry name" value="AUTOTRANSPORTER"/>
    <property type="match status" value="1"/>
</dbReference>
<dbReference type="OrthoDB" id="8672993at2"/>
<gene>
    <name evidence="6" type="ORF">SAMN04488135_10522</name>
</gene>
<reference evidence="6 7" key="1">
    <citation type="submission" date="2016-11" db="EMBL/GenBank/DDBJ databases">
        <authorList>
            <person name="Jaros S."/>
            <person name="Januszkiewicz K."/>
            <person name="Wedrychowicz H."/>
        </authorList>
    </citation>
    <scope>NUCLEOTIDE SEQUENCE [LARGE SCALE GENOMIC DNA]</scope>
    <source>
        <strain evidence="6 7">CGMCC 1.10190</strain>
    </source>
</reference>
<keyword evidence="3" id="KW-0732">Signal</keyword>
<evidence type="ECO:0000256" key="2">
    <source>
        <dbReference type="ARBA" id="ARBA00022525"/>
    </source>
</evidence>
<dbReference type="SUPFAM" id="SSF51126">
    <property type="entry name" value="Pectin lyase-like"/>
    <property type="match status" value="1"/>
</dbReference>
<dbReference type="InterPro" id="IPR008638">
    <property type="entry name" value="FhaB/CdiA-like_TPS"/>
</dbReference>
<dbReference type="Gene3D" id="2.160.20.10">
    <property type="entry name" value="Single-stranded right-handed beta-helix, Pectin lyase-like"/>
    <property type="match status" value="1"/>
</dbReference>
<dbReference type="STRING" id="658167.SAMN04488135_10522"/>
<dbReference type="EMBL" id="FQXE01000005">
    <property type="protein sequence ID" value="SHH80616.1"/>
    <property type="molecule type" value="Genomic_DNA"/>
</dbReference>
<protein>
    <submittedName>
        <fullName evidence="6">Filamentous hemagglutinin family N-terminal domain-containing protein</fullName>
    </submittedName>
</protein>
<organism evidence="6 7">
    <name type="scientific">Pollutimonas bauzanensis</name>
    <dbReference type="NCBI Taxonomy" id="658167"/>
    <lineage>
        <taxon>Bacteria</taxon>
        <taxon>Pseudomonadati</taxon>
        <taxon>Pseudomonadota</taxon>
        <taxon>Betaproteobacteria</taxon>
        <taxon>Burkholderiales</taxon>
        <taxon>Alcaligenaceae</taxon>
        <taxon>Pollutimonas</taxon>
    </lineage>
</organism>
<dbReference type="PANTHER" id="PTHR12338:SF8">
    <property type="entry name" value="HEME_HEMOPEXIN-BINDING PROTEIN"/>
    <property type="match status" value="1"/>
</dbReference>
<dbReference type="GO" id="GO:0005576">
    <property type="term" value="C:extracellular region"/>
    <property type="evidence" value="ECO:0007669"/>
    <property type="project" value="UniProtKB-SubCell"/>
</dbReference>
<evidence type="ECO:0000256" key="4">
    <source>
        <dbReference type="SAM" id="MobiDB-lite"/>
    </source>
</evidence>
<feature type="region of interest" description="Disordered" evidence="4">
    <location>
        <begin position="1"/>
        <end position="25"/>
    </location>
</feature>
<evidence type="ECO:0000256" key="1">
    <source>
        <dbReference type="ARBA" id="ARBA00004613"/>
    </source>
</evidence>
<evidence type="ECO:0000256" key="3">
    <source>
        <dbReference type="ARBA" id="ARBA00022729"/>
    </source>
</evidence>
<sequence>MAKRNSRRQSKPSTVMSSYCAPERPNSAAPALSTLTLLIGSLLSGGAHANPSGGAVVAGSAGIASDGAGTMNINQSTGKAIINWQNFGIKAGETVNFHQPNSSSVTLNRVVGNDPSAIFGRMSANGTVMLVNPNGIVFGRGSSIDVGGLVATTANIRDDDFMAGRYRFDQPSPKLDAMVVNDGSISIKDNGLAALVAPAVRNSGVIQARLGQVALAGARSFTLDFQGDGLLSFDAGSVVDQLPKDASGKPIGALVTNTGEIHADGGSVLLTANAVKNVIDNVINTSGIVTANSVGSRNGKIVLSGGGAGTVAISGALDARGAAAGQNGGKIVATGQRVAVAKTAALDVSGAAGGGEIALGSLGIAPEDGSAAFSGKSETVKVAAGATLKADARDNGKGGSITMWSSDTTVFDGALSARGGANGGDGGFAEVSSLKNIGLTGSADLRATKGETGLLLLDPTDLRIVDSGPGSQDGNAGDGGIGASDGDSGLNTVSRGLLEGLAGTTNIKLQATGLITIDAMTNQLIDLKTTTGHSFTLESTQSGGIRFEDAATEIRTAGGDITLRTLGAGSSLDNIGKLTSNGGNISLVANGDIRLAGAVNAGAGSVAVQSGVGSIYNTGGTSQNVAGAAVALNAAAGSVGAPGAAIRTETARLSLTSGGDIVVANNAQLSSLAVASRHARSGNGNVYDVGSTGLIFSLSDGGSYQLDQVSQDGLDFSFTGDRSIALGALNIGAGTLGLASTAGDLSGSAETLLTAGAVTLTAAGSSGANGAIGTASQALKTQASALTATAGSGGIYLENTGALALNSVTATGASSIKASGDLTVGNVSAGNATLKLESGGNIHGNADNAITTSYLTAVAAGAIGSAADRLRLNATSLWASAGNGIYVDGTGSSLTLDKIESQHGAISIRGAGTMTAVDVDSHGGDTELTANSISAGQINAGTGNVDLTARSGSITAYGSSLLTGDTVTLTAPASNANDTIGTSSTALNTAAKTLNATAGAIYINQAGAVTLDSLKAYNGISLQASGGDITTGMLDAGTGTLKLDAMAGSIVSGAGSRLSAGNVNLSASGSLGSHASRITTATTGLTVSSGADIYVSNVDKTLTSLSISNTHAAGQPINAIDIDSPFLGFDVADNGDAHELKQIYSAALDSLSFTGDRDLVLGSIKAGGSVSLTSTGGDIADDGNDDTRVAGGNVALLADQGSIGTFARDVEVDTSNLTLATRGHLYASSVRDLSVLDITNRHANDADNTLQVRAPSLVFDIKDAAGYKINQVGDSNGIDFRYTGDRDITVGTIDAGYGGSIRLTSENGSILDDGDKSTTLLANAVNLTAIGAIGATGGGHLDILTGSLSAQAGNGGIYVQLPSPTGSSNYTSTITLGTISATNGAVVIDALQGDLALGGQVSSSSDDVTLTAAQGSILNPNGNGSITAGGGEITLTAAGSIGSADTTTGGKRGIAVGGSGLVNVTARAGDDIYLSSSSSNMKLADVDAGKLVSYTQSSGSTTVGSVRGGTSVSLANTSGAILDDGDQATGITASRIALSAAGSLGSAGAHLTLDAPDVSLSSGGGIAVDNASGFTRLDITRTGSAIGQYAITAPNLTAFTLSEDGSSYHLSDIASSTDLDFGFTGANKNIMVGQIDAGAAGTVRLSATGSSSIVNGVIPDPEGGEEGVAGSRITASTVSLSAGGSIGAGGEGQAISLLGTKDLTLTAGRDMYVGSDTALNRLAITSTNTSTSPSMASKFGITAPGQTYTITDDGATQSLTAISGIGLTDFSFAGRKNIQVGAITASNSVSLATSGGGVNSSITSDGGSGRITANSVKLSASGSDSSSSRNSQTGTIGTTGRFLRLDTSNLTIANNGNIYVNNSGSLSSVDLHLTHRDTSSTDPYGNIYSFALGSGMLSIGDGNTQTINADSGGMALTLSTDRGISIGNINAASVDLTSRSAPFNTAPSINGGNITAGSVSLTAIGTDGNVGGQARVNTATSHLSIASGGNVNVANTGTLQSLSLQALHKTTGTQTHTYQISSSGLTFNVDDSTGTSGLTLTNINTTANLALSLASDRTLTVENIKTGAGGSVTLGTTGTIYGTSTSAGDADITTGGLTLNANTVQGRYSQIPAIPLYVSVDTLSSDVGSSLWVSNNKDLTLLNNRVGNSAHVDVTSGSLIQSGTGSFVSPVLTLTAEQSIGGSGAAVLTDTRQLTTQTGKDLYVNNASDLFKLDITANHTGADSNTLRVTAQGLDFNVTDSGYGGAYDIVNVTDETGLNFSLAGDTDLRVGTIDAGAGRSVSLAATGINKNITNLTGADLPEGAQAPHITGNRVNLSATGSIGAASGDGSGIIQTTARDLLLTTGGDVYVANDIDLTTLSLTSWQPSGAAAYQITAGPEFNFDVTNDGAVTRVNDVRDTTGLNFTLETQRAQQIGQIDVQPTGTVALTTHHADGIQQLDSDQHITAASVELRSDGNGAIGSGPAALNITAPRLTVHNSGDVWVSSDTHIDALTIDRFGSQARSYGITSVVGGVPTSILDASDNGAGIAINELADATGLAFSLSSDSDITVGAIDLGGLDNVTLYASSGGIKGDGDDTTKVHAAKLSMSTSNGAIGAAGSGNGIDATVSTLSASAGGSGSGVHLALDSATTLQGISAYGDSSITNKTGDIALGSISLNNHDLAVDNQGGSILSGNISGADKLSLIAEGSIGNAGAIQSTAYGGGTTTLQTVSAKAANGADGSIAISETYGLTAVNVTGESDISLKAGTGALTVGIVNAGDGAVTLSSNQGSILASSGNKVSGSSVSLTAKYGSSRSIGTSGTRLNVDTASLAIATPGSFFITNSADLTDLTVLRQSSLTGGSGGTMSLTGPTGFTFAATDNGSTTTLTNVTDTSGLNFDYQATGAISVGTVNVTSGGSVKLSTSPWSSGSSGSITAGSGSLITAGHLSATANSSSLSGSSNITLNTKVGSVDATTNNGGNISLTQDGTLSLDKLSASGALSVTATSGDLLVSGALTAGAGKSITLNSQSGSILSGGGTITGSGDSEGYGAVNLTAAHGIGSDSAALQISAPNNAVSATVTGDGSLYLDSLSSLTGGLTTSVKNGATVINANGNINLTSLASGTDAVGNDISVRATMGNITVKNVQAGSNFGQISLNADNGYILADASGSNISAYGIGLHGSSGIGSGTTTAARVGATGQRVEATSNGAVYLKTTGNAAYSYVSGSAIDIAAAGGLLLANAVSDNGAINVTGSGANSRLVAGNIDAGTSGSVNFDFSQAGGTIVDDGNALTRIVAGNVALKAGAGIGGSEAGAAETVQTTTANLTASVTGSGGLYLDDNRADGITLASVSTQNGAIGITTEGNTQATSVVSQTSAAGNDISIVSANGNLTVGTIDAKTLGDVTLQAANGAIAATSDSSLITAHALTATAVNGIGTVGSLATGEGGLALRMKVAEIGGLASTAADSVISINNIGTSALTLGGSLIQMGAGGSAYLRTAGDLDASAGIGDGQGNLLLSSGGSLKIAAAGIETSGAVTLKGATDIVAGGSSPRSLGVKAASLTLTSGSAGGDTTLVTETASIDARLTGAGASNLAVDNTGDLVATLHANSGGITVDNDGKLTAQDLNAATGITATATGTLDATNVVAIGNTINLTSEAGDINIGTVDAGSADGSIILAAARGKLADTGAGSGLLADSLDLTSQHGIGSTEAHFTTSARQVSAQVTGLGDIYLDGTRELTLGEIVTHDGDIALTAAGNLASLTGLSAGNGGDVSLVSSGGNITVSHAMTLEGGSKVSLTAASGNVSVSEAISLGADENGNGASLTVEGGQIAMAQASTAGAQHYSGDVTLKGDLTASAIDIDGNLTLAGAGVTRTLDTSAAGGNIGIGGTLNGGNNAAAIRAGTGTVTLSGNASELDSLTIGAGAIQLASVTTAGAQRYTGATTLAGSYIAGDADFIIDGAATLGASVDVATGAGKVQFKGSVDGAHDLAIAADGGDVAFESTVGNAAARLGALSIDTAGATTLGGAVHAASLRTDAGGTVAIDGGLVDTTGDQVYGERVVLGKDATLAGSSVALQDGADGAYALTIDGPASLAGAIGDYAALASLTVNDSATLAAGSIATTGDQSYNGAVTLTGNQRLSTQGGDIAFAGTVDGTHNLTIQAADGDVVFESTVGNSATRLGALSVNTTGATIFDGAVYAASLRTNAGGTVAINDGLVDTTGAQSYGDRVVLGQDTTLTGSSVALLAGADGIAQGAQSLTIDGPASLAGAIGANAALASLTVNDSATLAAGSIATTGKQAYNSTVVLRGNQRLTTQGGPIEFADTVNGSHGLAIQANGGNVVFASTIGDTARLGALSVDTAGATVFNGAVYAASVQTDAGGTVAINDGLVDTTGAQSYGERVVLGQDTALTGSSVALLGGADGIAHGAQSLAINGAASLAGAIGDYAALSSLTVNGSATLASGSITTTGEQKYAGPVMLTGGQQLSSGTSVRFNGALDGAHALAVRAGSGGVAFSGPIGGSQRLGALTVDTAGATRFDGTVRAASVQTDAPGSLAINGGLVDTTGDQRYGERAVLGANTTLAAATVHLMNGADAIGAGGQALHIAGNADIRGNLGAMGTLAALAIDGAATLDAGTVATTGNQTYSGAVTLNGSRALDSKEGSIVFGSTLDGTDRSNLAISAANAIQAAGDVGGLAALTLRAGTSIVFNGALNAYRIQQLEAATAAYRGPVTAQGENGIELAGGSFSFGDTVTASTGAITIANSDPSGTVDFARNAWVRAATGFTQTGGSAVRLPARLEVTKGPITIAAPALLPSGDAAIITDGAITMTGLYGPGTALTMASGSGAQRIGLNDSDASHKINVARLIVPNALSASMYGSVNGYTGAQAASRITSQLVGDPYYMNDTVWGPVEIIGRLAATTVPQWVVPSTPGADSLFRGTVTPEGVSPNALAPYADPQVLKVVQLGGPALLESSDNDDDRPQDSAQSNFF</sequence>
<feature type="region of interest" description="Disordered" evidence="4">
    <location>
        <begin position="466"/>
        <end position="485"/>
    </location>
</feature>
<feature type="domain" description="Filamentous haemagglutinin FhaB/tRNA nuclease CdiA-like TPS" evidence="5">
    <location>
        <begin position="47"/>
        <end position="160"/>
    </location>
</feature>
<name>A0A1M5VZE3_9BURK</name>
<dbReference type="NCBIfam" id="TIGR01901">
    <property type="entry name" value="adhes_NPXG"/>
    <property type="match status" value="1"/>
</dbReference>
<proteinExistence type="predicted"/>
<evidence type="ECO:0000259" key="5">
    <source>
        <dbReference type="SMART" id="SM00912"/>
    </source>
</evidence>
<dbReference type="SMART" id="SM00912">
    <property type="entry name" value="Haemagg_act"/>
    <property type="match status" value="1"/>
</dbReference>
<dbReference type="InterPro" id="IPR050909">
    <property type="entry name" value="Bact_Autotransporter_VF"/>
</dbReference>
<keyword evidence="2" id="KW-0964">Secreted</keyword>
<keyword evidence="7" id="KW-1185">Reference proteome</keyword>
<feature type="compositionally biased region" description="Basic residues" evidence="4">
    <location>
        <begin position="1"/>
        <end position="10"/>
    </location>
</feature>
<feature type="region of interest" description="Disordered" evidence="4">
    <location>
        <begin position="1817"/>
        <end position="1837"/>
    </location>
</feature>
<dbReference type="Pfam" id="PF05860">
    <property type="entry name" value="TPS"/>
    <property type="match status" value="1"/>
</dbReference>